<comment type="catalytic activity">
    <reaction evidence="8">
        <text>L-glutamate + NH4(+) + ATP = L-glutamine + ADP + phosphate + H(+)</text>
        <dbReference type="Rhea" id="RHEA:16169"/>
        <dbReference type="ChEBI" id="CHEBI:15378"/>
        <dbReference type="ChEBI" id="CHEBI:28938"/>
        <dbReference type="ChEBI" id="CHEBI:29985"/>
        <dbReference type="ChEBI" id="CHEBI:30616"/>
        <dbReference type="ChEBI" id="CHEBI:43474"/>
        <dbReference type="ChEBI" id="CHEBI:58359"/>
        <dbReference type="ChEBI" id="CHEBI:456216"/>
        <dbReference type="EC" id="6.3.1.2"/>
    </reaction>
</comment>
<dbReference type="GO" id="GO:0005524">
    <property type="term" value="F:ATP binding"/>
    <property type="evidence" value="ECO:0007669"/>
    <property type="project" value="UniProtKB-KW"/>
</dbReference>
<dbReference type="InterPro" id="IPR036651">
    <property type="entry name" value="Gln_synt_N_sf"/>
</dbReference>
<evidence type="ECO:0000256" key="10">
    <source>
        <dbReference type="RuleBase" id="RU000384"/>
    </source>
</evidence>
<proteinExistence type="inferred from homology"/>
<evidence type="ECO:0000256" key="3">
    <source>
        <dbReference type="ARBA" id="ARBA00012937"/>
    </source>
</evidence>
<dbReference type="InterPro" id="IPR050292">
    <property type="entry name" value="Glutamine_Synthetase"/>
</dbReference>
<protein>
    <recommendedName>
        <fullName evidence="3">glutamine synthetase</fullName>
        <ecNumber evidence="3">6.3.1.2</ecNumber>
    </recommendedName>
</protein>
<keyword evidence="14" id="KW-1185">Reference proteome</keyword>
<reference evidence="13 14" key="1">
    <citation type="journal article" date="2015" name="Nat. Commun.">
        <title>Outbred genome sequencing and CRISPR/Cas9 gene editing in butterflies.</title>
        <authorList>
            <person name="Li X."/>
            <person name="Fan D."/>
            <person name="Zhang W."/>
            <person name="Liu G."/>
            <person name="Zhang L."/>
            <person name="Zhao L."/>
            <person name="Fang X."/>
            <person name="Chen L."/>
            <person name="Dong Y."/>
            <person name="Chen Y."/>
            <person name="Ding Y."/>
            <person name="Zhao R."/>
            <person name="Feng M."/>
            <person name="Zhu Y."/>
            <person name="Feng Y."/>
            <person name="Jiang X."/>
            <person name="Zhu D."/>
            <person name="Xiang H."/>
            <person name="Feng X."/>
            <person name="Li S."/>
            <person name="Wang J."/>
            <person name="Zhang G."/>
            <person name="Kronforst M.R."/>
            <person name="Wang W."/>
        </authorList>
    </citation>
    <scope>NUCLEOTIDE SEQUENCE [LARGE SCALE GENOMIC DNA]</scope>
    <source>
        <strain evidence="13">Ya'a_city_454_Pm</strain>
        <tissue evidence="13">Whole body</tissue>
    </source>
</reference>
<dbReference type="GO" id="GO:0004356">
    <property type="term" value="F:glutamine synthetase activity"/>
    <property type="evidence" value="ECO:0007669"/>
    <property type="project" value="UniProtKB-EC"/>
</dbReference>
<dbReference type="Pfam" id="PF00120">
    <property type="entry name" value="Gln-synt_C"/>
    <property type="match status" value="1"/>
</dbReference>
<name>A0A194R0T4_PAPMA</name>
<dbReference type="InParanoid" id="A0A194R0T4"/>
<keyword evidence="6" id="KW-0547">Nucleotide-binding</keyword>
<dbReference type="PROSITE" id="PS51987">
    <property type="entry name" value="GS_CATALYTIC"/>
    <property type="match status" value="1"/>
</dbReference>
<keyword evidence="4" id="KW-0963">Cytoplasm</keyword>
<keyword evidence="7" id="KW-0067">ATP-binding</keyword>
<keyword evidence="5" id="KW-0436">Ligase</keyword>
<dbReference type="GO" id="GO:0005737">
    <property type="term" value="C:cytoplasm"/>
    <property type="evidence" value="ECO:0007669"/>
    <property type="project" value="UniProtKB-SubCell"/>
</dbReference>
<dbReference type="PANTHER" id="PTHR20852">
    <property type="entry name" value="GLUTAMINE SYNTHETASE"/>
    <property type="match status" value="1"/>
</dbReference>
<gene>
    <name evidence="13" type="ORF">RR48_15047</name>
</gene>
<evidence type="ECO:0000259" key="12">
    <source>
        <dbReference type="PROSITE" id="PS51987"/>
    </source>
</evidence>
<dbReference type="InterPro" id="IPR008147">
    <property type="entry name" value="Gln_synt_N"/>
</dbReference>
<evidence type="ECO:0000256" key="9">
    <source>
        <dbReference type="PROSITE-ProRule" id="PRU01330"/>
    </source>
</evidence>
<feature type="domain" description="GS catalytic" evidence="12">
    <location>
        <begin position="162"/>
        <end position="416"/>
    </location>
</feature>
<dbReference type="EMBL" id="KQ460883">
    <property type="protein sequence ID" value="KPJ11408.1"/>
    <property type="molecule type" value="Genomic_DNA"/>
</dbReference>
<evidence type="ECO:0000256" key="1">
    <source>
        <dbReference type="ARBA" id="ARBA00004496"/>
    </source>
</evidence>
<evidence type="ECO:0000313" key="13">
    <source>
        <dbReference type="EMBL" id="KPJ11408.1"/>
    </source>
</evidence>
<evidence type="ECO:0000259" key="11">
    <source>
        <dbReference type="PROSITE" id="PS51986"/>
    </source>
</evidence>
<sequence length="416" mass="47178">MNSVPVALNKAAMRKYEDLEIPCDSILSTYVWVDGSGINLRTKDRTFDFIPKTPKDLPVWYFDGSNTAQANFDNSDTFIFPEVIYHDPFRRGNNIMVLADTYQHNYEPTNLPVWYFDGSNTSQANFDNSDTFIFPEVIYHDPFRRGNNIIVLADTYQHNYEPTSTNHRKNCVLICEKGEVEEPMFGFNQEFFLTTTDGRPLGWPPGGFPAPPGPYYCAIGANKIVARDLMEAFFRCCLYAGVKLNGMNSGTTPSQWNFQVGPSPGIRAADDLWMARYILSRLAEEYGTVATFDAQPVPDWPGNGTFVYFSTKDMREDDGILVIERAIDKLSRRHGVHINEYDAHNGADNALRLTGKNGMPHLRDFTAGVANRSCSVRIPRQVSEDKRGYLEDRRPAANADPYRVITIMLRTCVFDE</sequence>
<dbReference type="EC" id="6.3.1.2" evidence="3"/>
<evidence type="ECO:0000256" key="6">
    <source>
        <dbReference type="ARBA" id="ARBA00022741"/>
    </source>
</evidence>
<dbReference type="FunFam" id="3.30.590.10:FF:000011">
    <property type="entry name" value="Glutamine synthetase"/>
    <property type="match status" value="1"/>
</dbReference>
<comment type="subcellular location">
    <subcellularLocation>
        <location evidence="1">Cytoplasm</location>
    </subcellularLocation>
</comment>
<evidence type="ECO:0000256" key="4">
    <source>
        <dbReference type="ARBA" id="ARBA00022490"/>
    </source>
</evidence>
<evidence type="ECO:0000256" key="8">
    <source>
        <dbReference type="ARBA" id="ARBA00049436"/>
    </source>
</evidence>
<evidence type="ECO:0000313" key="14">
    <source>
        <dbReference type="Proteomes" id="UP000053240"/>
    </source>
</evidence>
<dbReference type="Gene3D" id="3.30.590.10">
    <property type="entry name" value="Glutamine synthetase/guanido kinase, catalytic domain"/>
    <property type="match status" value="1"/>
</dbReference>
<dbReference type="GO" id="GO:0006542">
    <property type="term" value="P:glutamine biosynthetic process"/>
    <property type="evidence" value="ECO:0007669"/>
    <property type="project" value="InterPro"/>
</dbReference>
<accession>A0A194R0T4</accession>
<evidence type="ECO:0000256" key="5">
    <source>
        <dbReference type="ARBA" id="ARBA00022598"/>
    </source>
</evidence>
<dbReference type="SMART" id="SM01230">
    <property type="entry name" value="Gln-synt_C"/>
    <property type="match status" value="1"/>
</dbReference>
<dbReference type="PROSITE" id="PS51986">
    <property type="entry name" value="GS_BETA_GRASP"/>
    <property type="match status" value="1"/>
</dbReference>
<dbReference type="InterPro" id="IPR008146">
    <property type="entry name" value="Gln_synth_cat_dom"/>
</dbReference>
<organism evidence="13 14">
    <name type="scientific">Papilio machaon</name>
    <name type="common">Old World swallowtail butterfly</name>
    <dbReference type="NCBI Taxonomy" id="76193"/>
    <lineage>
        <taxon>Eukaryota</taxon>
        <taxon>Metazoa</taxon>
        <taxon>Ecdysozoa</taxon>
        <taxon>Arthropoda</taxon>
        <taxon>Hexapoda</taxon>
        <taxon>Insecta</taxon>
        <taxon>Pterygota</taxon>
        <taxon>Neoptera</taxon>
        <taxon>Endopterygota</taxon>
        <taxon>Lepidoptera</taxon>
        <taxon>Glossata</taxon>
        <taxon>Ditrysia</taxon>
        <taxon>Papilionoidea</taxon>
        <taxon>Papilionidae</taxon>
        <taxon>Papilioninae</taxon>
        <taxon>Papilio</taxon>
    </lineage>
</organism>
<comment type="similarity">
    <text evidence="2 9 10">Belongs to the glutamine synthetase family.</text>
</comment>
<dbReference type="PANTHER" id="PTHR20852:SF57">
    <property type="entry name" value="GLUTAMINE SYNTHETASE 2 CYTOPLASMIC"/>
    <property type="match status" value="1"/>
</dbReference>
<dbReference type="SUPFAM" id="SSF54368">
    <property type="entry name" value="Glutamine synthetase, N-terminal domain"/>
    <property type="match status" value="2"/>
</dbReference>
<dbReference type="STRING" id="76193.A0A194R0T4"/>
<evidence type="ECO:0000256" key="7">
    <source>
        <dbReference type="ARBA" id="ARBA00022840"/>
    </source>
</evidence>
<dbReference type="AlphaFoldDB" id="A0A194R0T4"/>
<feature type="domain" description="GS beta-grasp" evidence="11">
    <location>
        <begin position="26"/>
        <end position="110"/>
    </location>
</feature>
<dbReference type="Gene3D" id="3.10.20.70">
    <property type="entry name" value="Glutamine synthetase, N-terminal domain"/>
    <property type="match status" value="2"/>
</dbReference>
<dbReference type="SUPFAM" id="SSF55931">
    <property type="entry name" value="Glutamine synthetase/guanido kinase"/>
    <property type="match status" value="1"/>
</dbReference>
<dbReference type="InterPro" id="IPR014746">
    <property type="entry name" value="Gln_synth/guanido_kin_cat_dom"/>
</dbReference>
<evidence type="ECO:0000256" key="2">
    <source>
        <dbReference type="ARBA" id="ARBA00009897"/>
    </source>
</evidence>
<dbReference type="Proteomes" id="UP000053240">
    <property type="component" value="Unassembled WGS sequence"/>
</dbReference>